<protein>
    <recommendedName>
        <fullName evidence="3">Glycoside hydrolase family 5 domain-containing protein</fullName>
    </recommendedName>
</protein>
<dbReference type="AlphaFoldDB" id="A0A5C0VI01"/>
<evidence type="ECO:0000313" key="2">
    <source>
        <dbReference type="Proteomes" id="UP000323653"/>
    </source>
</evidence>
<keyword evidence="2" id="KW-1185">Reference proteome</keyword>
<reference evidence="1 2" key="1">
    <citation type="submission" date="2019-08" db="EMBL/GenBank/DDBJ databases">
        <title>Pedobacter sp. nov., isolated from Han river, South Korea.</title>
        <authorList>
            <person name="Lee D.-H."/>
            <person name="Kim Y.-S."/>
            <person name="Hwang E.-M."/>
            <person name="Le Tran T.C."/>
            <person name="Cha C.-J."/>
        </authorList>
    </citation>
    <scope>NUCLEOTIDE SEQUENCE [LARGE SCALE GENOMIC DNA]</scope>
    <source>
        <strain evidence="1 2">CJ43</strain>
    </source>
</reference>
<name>A0A5C0VI01_9SPHI</name>
<dbReference type="Proteomes" id="UP000323653">
    <property type="component" value="Chromosome"/>
</dbReference>
<sequence length="417" mass="48896">MRCLLFFLYIFFGGHLFAQSVYPKKIKISNYLFGQNAWERSGIFKVQEFVKDVQYQTIRIGGNGYENAGFINKEAIKLIDYVRSVGAEPILQMPRQFKNNDLAFKAITYINGENKKGVKFWSIGNEPDHKNQFAKPEEVYDYFTKISEQIKRYDANVKIIGFDAASFTPDYHNRLLGGDLDLTGKISGKDYYYLDVVSFHHYKFKDISRFETDVKDLKQKLYVLNKNRAKKHHLTWAITEFNSHWLVDKKLEEDYQPYTFYNGQMFAELYDLGMREQAFTICPWSILEGGADREGTDLSMFDFLNNQYLKRSNYYHTWLLSRYKRAYYLPHQESQKEIVVIPMGDKEGMTVMLLNKSKQKAFEYHLQFNRKKTNKHVSINIAAGLAKNYQSAISPQTTHMLVFDKRGNLLKNSVTLL</sequence>
<dbReference type="Gene3D" id="3.20.20.80">
    <property type="entry name" value="Glycosidases"/>
    <property type="match status" value="1"/>
</dbReference>
<dbReference type="RefSeq" id="WP_149074664.1">
    <property type="nucleotide sequence ID" value="NZ_CP043329.1"/>
</dbReference>
<dbReference type="InterPro" id="IPR017853">
    <property type="entry name" value="GH"/>
</dbReference>
<dbReference type="KEGG" id="pej:FYC62_08625"/>
<organism evidence="1 2">
    <name type="scientific">Pedobacter aquae</name>
    <dbReference type="NCBI Taxonomy" id="2605747"/>
    <lineage>
        <taxon>Bacteria</taxon>
        <taxon>Pseudomonadati</taxon>
        <taxon>Bacteroidota</taxon>
        <taxon>Sphingobacteriia</taxon>
        <taxon>Sphingobacteriales</taxon>
        <taxon>Sphingobacteriaceae</taxon>
        <taxon>Pedobacter</taxon>
    </lineage>
</organism>
<proteinExistence type="predicted"/>
<dbReference type="SUPFAM" id="SSF51445">
    <property type="entry name" value="(Trans)glycosidases"/>
    <property type="match status" value="1"/>
</dbReference>
<dbReference type="EMBL" id="CP043329">
    <property type="protein sequence ID" value="QEK51717.1"/>
    <property type="molecule type" value="Genomic_DNA"/>
</dbReference>
<accession>A0A5C0VI01</accession>
<evidence type="ECO:0008006" key="3">
    <source>
        <dbReference type="Google" id="ProtNLM"/>
    </source>
</evidence>
<gene>
    <name evidence="1" type="ORF">FYC62_08625</name>
</gene>
<evidence type="ECO:0000313" key="1">
    <source>
        <dbReference type="EMBL" id="QEK51717.1"/>
    </source>
</evidence>